<feature type="compositionally biased region" description="Basic and acidic residues" evidence="1">
    <location>
        <begin position="67"/>
        <end position="185"/>
    </location>
</feature>
<evidence type="ECO:0000313" key="2">
    <source>
        <dbReference type="EMBL" id="QNV39279.1"/>
    </source>
</evidence>
<dbReference type="Proteomes" id="UP000516421">
    <property type="component" value="Chromosome"/>
</dbReference>
<feature type="compositionally biased region" description="Basic and acidic residues" evidence="1">
    <location>
        <begin position="24"/>
        <end position="59"/>
    </location>
</feature>
<gene>
    <name evidence="2" type="ORF">IDM48_07640</name>
</gene>
<protein>
    <recommendedName>
        <fullName evidence="4">Primosomal protein</fullName>
    </recommendedName>
</protein>
<evidence type="ECO:0000313" key="3">
    <source>
        <dbReference type="Proteomes" id="UP000516421"/>
    </source>
</evidence>
<dbReference type="Gene3D" id="1.25.40.10">
    <property type="entry name" value="Tetratricopeptide repeat domain"/>
    <property type="match status" value="1"/>
</dbReference>
<feature type="compositionally biased region" description="Acidic residues" evidence="1">
    <location>
        <begin position="460"/>
        <end position="476"/>
    </location>
</feature>
<sequence length="513" mass="58308">MSESSRSESNYNRESNHRSGGFNKRNDRNSSYSRDRGGNKFGEKSFGDRNRKEGEDSRASRNSGGYRRNDRNEGGKFRDGRRDNRGGFGRRRDDRNEGGRGGFRRDSEHRDDRGGFGGRRDNREDRGGYRNERGQSDRFRSNNRDNRGHQNRDRDGYRSDSRNERRGSENKRFNNNESRFSDGHQRGGQQRRNARDSAAPKAGYRPSKGQGPEIDTDVTGRELDGSVLRQLRALEKDNADVVGQHLVMAGRYLDIDPKFALEHAQAATRRAGRIAAVREAAGIAAYVAEDFELALRELRTHRRISGSDEHLAVLIDTERALGHIEKALELAEESKQLELKPAERVETAIVVSGIKHDQGDLAGAIEALEIPELNSQRGFDYSPRLFEAYGALLEEDGREKEATRWYRLAIVTEAALGQGEFAEPEIFDIFGEPELFEDEEEPSVSLTDIEIKTEESEIYEKEDDDFVEEDEQDEDALSSAETTVSEEQASEENLQSFDEESKTETERKENHED</sequence>
<feature type="region of interest" description="Disordered" evidence="1">
    <location>
        <begin position="1"/>
        <end position="221"/>
    </location>
</feature>
<accession>A0A7H2BHY3</accession>
<proteinExistence type="predicted"/>
<feature type="compositionally biased region" description="Polar residues" evidence="1">
    <location>
        <begin position="479"/>
        <end position="496"/>
    </location>
</feature>
<dbReference type="AlphaFoldDB" id="A0A7H2BHY3"/>
<feature type="compositionally biased region" description="Basic and acidic residues" evidence="1">
    <location>
        <begin position="499"/>
        <end position="513"/>
    </location>
</feature>
<feature type="region of interest" description="Disordered" evidence="1">
    <location>
        <begin position="436"/>
        <end position="513"/>
    </location>
</feature>
<feature type="compositionally biased region" description="Basic and acidic residues" evidence="1">
    <location>
        <begin position="449"/>
        <end position="459"/>
    </location>
</feature>
<dbReference type="EMBL" id="CP061538">
    <property type="protein sequence ID" value="QNV39279.1"/>
    <property type="molecule type" value="Genomic_DNA"/>
</dbReference>
<evidence type="ECO:0008006" key="4">
    <source>
        <dbReference type="Google" id="ProtNLM"/>
    </source>
</evidence>
<dbReference type="RefSeq" id="WP_190616800.1">
    <property type="nucleotide sequence ID" value="NZ_CP061538.1"/>
</dbReference>
<organism evidence="2 3">
    <name type="scientific">Rothia amarae</name>
    <dbReference type="NCBI Taxonomy" id="169480"/>
    <lineage>
        <taxon>Bacteria</taxon>
        <taxon>Bacillati</taxon>
        <taxon>Actinomycetota</taxon>
        <taxon>Actinomycetes</taxon>
        <taxon>Micrococcales</taxon>
        <taxon>Micrococcaceae</taxon>
        <taxon>Rothia</taxon>
    </lineage>
</organism>
<dbReference type="InterPro" id="IPR011990">
    <property type="entry name" value="TPR-like_helical_dom_sf"/>
</dbReference>
<keyword evidence="3" id="KW-1185">Reference proteome</keyword>
<name>A0A7H2BHY3_9MICC</name>
<feature type="compositionally biased region" description="Low complexity" evidence="1">
    <location>
        <begin position="1"/>
        <end position="13"/>
    </location>
</feature>
<reference evidence="2 3" key="1">
    <citation type="submission" date="2020-09" db="EMBL/GenBank/DDBJ databases">
        <title>Investigation of environmental microbe.</title>
        <authorList>
            <person name="Ou Y."/>
            <person name="Kang Q."/>
        </authorList>
    </citation>
    <scope>NUCLEOTIDE SEQUENCE [LARGE SCALE GENOMIC DNA]</scope>
    <source>
        <strain evidence="2 3">KJZ-9</strain>
    </source>
</reference>
<dbReference type="KEGG" id="rama:IDM48_07640"/>
<evidence type="ECO:0000256" key="1">
    <source>
        <dbReference type="SAM" id="MobiDB-lite"/>
    </source>
</evidence>